<gene>
    <name evidence="1" type="ORF">RRG08_008921</name>
</gene>
<sequence>MGQKGHLKKRLIDHGVCSTPQALHRFTTINKIYKHHLENGWHQSDKDAYTRLPRILCDFYRGLFLFYGCVDRRSHICNIIYSLLTRVERHRPACDYFACSGYGRHVGRCSSAIFCLFTIERNGICNVGRVCCKNLLADGDGGFADNSTLIDTTPAEV</sequence>
<keyword evidence="2" id="KW-1185">Reference proteome</keyword>
<proteinExistence type="predicted"/>
<evidence type="ECO:0000313" key="2">
    <source>
        <dbReference type="Proteomes" id="UP001283361"/>
    </source>
</evidence>
<dbReference type="Proteomes" id="UP001283361">
    <property type="component" value="Unassembled WGS sequence"/>
</dbReference>
<evidence type="ECO:0000313" key="1">
    <source>
        <dbReference type="EMBL" id="KAK3777074.1"/>
    </source>
</evidence>
<accession>A0AAE1DNG8</accession>
<comment type="caution">
    <text evidence="1">The sequence shown here is derived from an EMBL/GenBank/DDBJ whole genome shotgun (WGS) entry which is preliminary data.</text>
</comment>
<name>A0AAE1DNG8_9GAST</name>
<protein>
    <submittedName>
        <fullName evidence="1">Uncharacterized protein</fullName>
    </submittedName>
</protein>
<organism evidence="1 2">
    <name type="scientific">Elysia crispata</name>
    <name type="common">lettuce slug</name>
    <dbReference type="NCBI Taxonomy" id="231223"/>
    <lineage>
        <taxon>Eukaryota</taxon>
        <taxon>Metazoa</taxon>
        <taxon>Spiralia</taxon>
        <taxon>Lophotrochozoa</taxon>
        <taxon>Mollusca</taxon>
        <taxon>Gastropoda</taxon>
        <taxon>Heterobranchia</taxon>
        <taxon>Euthyneura</taxon>
        <taxon>Panpulmonata</taxon>
        <taxon>Sacoglossa</taxon>
        <taxon>Placobranchoidea</taxon>
        <taxon>Plakobranchidae</taxon>
        <taxon>Elysia</taxon>
    </lineage>
</organism>
<reference evidence="1" key="1">
    <citation type="journal article" date="2023" name="G3 (Bethesda)">
        <title>A reference genome for the long-term kleptoplast-retaining sea slug Elysia crispata morphotype clarki.</title>
        <authorList>
            <person name="Eastman K.E."/>
            <person name="Pendleton A.L."/>
            <person name="Shaikh M.A."/>
            <person name="Suttiyut T."/>
            <person name="Ogas R."/>
            <person name="Tomko P."/>
            <person name="Gavelis G."/>
            <person name="Widhalm J.R."/>
            <person name="Wisecaver J.H."/>
        </authorList>
    </citation>
    <scope>NUCLEOTIDE SEQUENCE</scope>
    <source>
        <strain evidence="1">ECLA1</strain>
    </source>
</reference>
<dbReference type="EMBL" id="JAWDGP010003139">
    <property type="protein sequence ID" value="KAK3777074.1"/>
    <property type="molecule type" value="Genomic_DNA"/>
</dbReference>
<dbReference type="AlphaFoldDB" id="A0AAE1DNG8"/>